<dbReference type="Proteomes" id="UP001501257">
    <property type="component" value="Unassembled WGS sequence"/>
</dbReference>
<dbReference type="Gene3D" id="3.40.309.10">
    <property type="entry name" value="Aldehyde Dehydrogenase, Chain A, domain 2"/>
    <property type="match status" value="1"/>
</dbReference>
<reference evidence="4" key="1">
    <citation type="journal article" date="2019" name="Int. J. Syst. Evol. Microbiol.">
        <title>The Global Catalogue of Microorganisms (GCM) 10K type strain sequencing project: providing services to taxonomists for standard genome sequencing and annotation.</title>
        <authorList>
            <consortium name="The Broad Institute Genomics Platform"/>
            <consortium name="The Broad Institute Genome Sequencing Center for Infectious Disease"/>
            <person name="Wu L."/>
            <person name="Ma J."/>
        </authorList>
    </citation>
    <scope>NUCLEOTIDE SEQUENCE [LARGE SCALE GENOMIC DNA]</scope>
    <source>
        <strain evidence="4">JCM 18952</strain>
    </source>
</reference>
<comment type="caution">
    <text evidence="3">The sequence shown here is derived from an EMBL/GenBank/DDBJ whole genome shotgun (WGS) entry which is preliminary data.</text>
</comment>
<protein>
    <recommendedName>
        <fullName evidence="2">Aldehyde dehydrogenase domain-containing protein</fullName>
    </recommendedName>
</protein>
<dbReference type="InterPro" id="IPR016163">
    <property type="entry name" value="Ald_DH_C"/>
</dbReference>
<feature type="domain" description="Aldehyde dehydrogenase" evidence="2">
    <location>
        <begin position="35"/>
        <end position="111"/>
    </location>
</feature>
<dbReference type="Pfam" id="PF00171">
    <property type="entry name" value="Aldedh"/>
    <property type="match status" value="1"/>
</dbReference>
<dbReference type="PANTHER" id="PTHR11699">
    <property type="entry name" value="ALDEHYDE DEHYDROGENASE-RELATED"/>
    <property type="match status" value="1"/>
</dbReference>
<keyword evidence="1" id="KW-0560">Oxidoreductase</keyword>
<sequence>MTSRPRPWARGRREATLFLGASLSIAGAAGIPDGGIEMANDTHPYGLASWAWTSNVNLAVPAAAEIQAGCVRINEHIPILVEMPHGGYKASGFGKDMSTYFFEDYTTIKHVLISHGIAAHKQWQYTFFGST</sequence>
<organism evidence="3 4">
    <name type="scientific">Paeniglutamicibacter antarcticus</name>
    <dbReference type="NCBI Taxonomy" id="494023"/>
    <lineage>
        <taxon>Bacteria</taxon>
        <taxon>Bacillati</taxon>
        <taxon>Actinomycetota</taxon>
        <taxon>Actinomycetes</taxon>
        <taxon>Micrococcales</taxon>
        <taxon>Micrococcaceae</taxon>
        <taxon>Paeniglutamicibacter</taxon>
    </lineage>
</organism>
<name>A0ABP9TQ46_9MICC</name>
<evidence type="ECO:0000259" key="2">
    <source>
        <dbReference type="Pfam" id="PF00171"/>
    </source>
</evidence>
<keyword evidence="4" id="KW-1185">Reference proteome</keyword>
<dbReference type="InterPro" id="IPR016162">
    <property type="entry name" value="Ald_DH_N"/>
</dbReference>
<evidence type="ECO:0000313" key="4">
    <source>
        <dbReference type="Proteomes" id="UP001501257"/>
    </source>
</evidence>
<dbReference type="InterPro" id="IPR015590">
    <property type="entry name" value="Aldehyde_DH_dom"/>
</dbReference>
<dbReference type="SUPFAM" id="SSF53720">
    <property type="entry name" value="ALDH-like"/>
    <property type="match status" value="1"/>
</dbReference>
<dbReference type="InterPro" id="IPR016161">
    <property type="entry name" value="Ald_DH/histidinol_DH"/>
</dbReference>
<proteinExistence type="predicted"/>
<evidence type="ECO:0000313" key="3">
    <source>
        <dbReference type="EMBL" id="GAA5228315.1"/>
    </source>
</evidence>
<gene>
    <name evidence="3" type="ORF">GCM10025778_28480</name>
</gene>
<evidence type="ECO:0000256" key="1">
    <source>
        <dbReference type="ARBA" id="ARBA00023002"/>
    </source>
</evidence>
<dbReference type="Gene3D" id="3.40.605.10">
    <property type="entry name" value="Aldehyde Dehydrogenase, Chain A, domain 1"/>
    <property type="match status" value="1"/>
</dbReference>
<accession>A0ABP9TQ46</accession>
<dbReference type="EMBL" id="BAABLK010000036">
    <property type="protein sequence ID" value="GAA5228315.1"/>
    <property type="molecule type" value="Genomic_DNA"/>
</dbReference>